<evidence type="ECO:0000313" key="4">
    <source>
        <dbReference type="EMBL" id="AKN21498.1"/>
    </source>
</evidence>
<dbReference type="InterPro" id="IPR020846">
    <property type="entry name" value="MFS_dom"/>
</dbReference>
<gene>
    <name evidence="4" type="primary">slc16a-3</name>
</gene>
<dbReference type="InterPro" id="IPR011701">
    <property type="entry name" value="MFS"/>
</dbReference>
<reference evidence="4" key="1">
    <citation type="journal article" date="2015" name="Elife">
        <title>Stem cells and fluid flow drive cyst formation in an invertebrate excretory organ.</title>
        <authorList>
            <person name="Thi-Kim Vu H."/>
            <person name="Rink J.C."/>
            <person name="McKinney S.A."/>
            <person name="McClain M."/>
            <person name="Lakshmanaperumal N."/>
            <person name="Alexander R."/>
            <person name="Sanchez Alvarado A."/>
        </authorList>
    </citation>
    <scope>NUCLEOTIDE SEQUENCE</scope>
</reference>
<dbReference type="GO" id="GO:0016020">
    <property type="term" value="C:membrane"/>
    <property type="evidence" value="ECO:0007669"/>
    <property type="project" value="UniProtKB-SubCell"/>
</dbReference>
<dbReference type="InterPro" id="IPR050327">
    <property type="entry name" value="Proton-linked_MCT"/>
</dbReference>
<dbReference type="Pfam" id="PF07690">
    <property type="entry name" value="MFS_1"/>
    <property type="match status" value="1"/>
</dbReference>
<keyword evidence="2" id="KW-0472">Membrane</keyword>
<feature type="transmembrane region" description="Helical" evidence="2">
    <location>
        <begin position="387"/>
        <end position="411"/>
    </location>
</feature>
<keyword evidence="2" id="KW-1133">Transmembrane helix</keyword>
<dbReference type="EMBL" id="KT163548">
    <property type="protein sequence ID" value="AKN21498.1"/>
    <property type="molecule type" value="mRNA"/>
</dbReference>
<comment type="subcellular location">
    <subcellularLocation>
        <location evidence="1">Membrane</location>
        <topology evidence="1">Multi-pass membrane protein</topology>
    </subcellularLocation>
</comment>
<feature type="transmembrane region" description="Helical" evidence="2">
    <location>
        <begin position="12"/>
        <end position="32"/>
    </location>
</feature>
<feature type="transmembrane region" description="Helical" evidence="2">
    <location>
        <begin position="271"/>
        <end position="290"/>
    </location>
</feature>
<sequence>MLAINNILLRIFTIKQLSIFILVVATINIIFIGGKRRTFGIFISAFRSTFNGTSMVELNWVGDSYSAVAFFLMPFITSFVHRNRSYQKGMLAASILVFCSCMLTSFVTNAAELFITHTVLHGIGSAFILSTSALIIGEYFDKNHRYHVLATSLTTGGPYGSLIFGPLYGFMVQHYDWRFTFRVIAILFFVEISAGILAYVPKPDYQKSEEIENYEGAFPSLKYLIQNKQIFLWGIDRICTSSILYGLLMNLTDLLRSMLNGTENLEGGAKINLMMGVGESIIFTISAVIGDKIRGKLPFFHLIGAAFTLLMLILMKTVSYYPYAIIAFSIFLGAGAGVGNCMLYASSEEITFLHGSISLPLSNMMMAFGMIIAPIFSGLLIDMYGFLGLFSSLIILACIRMLCLIGINIILY</sequence>
<dbReference type="InterPro" id="IPR036259">
    <property type="entry name" value="MFS_trans_sf"/>
</dbReference>
<feature type="transmembrane region" description="Helical" evidence="2">
    <location>
        <begin position="179"/>
        <end position="200"/>
    </location>
</feature>
<evidence type="ECO:0000256" key="2">
    <source>
        <dbReference type="SAM" id="Phobius"/>
    </source>
</evidence>
<feature type="transmembrane region" description="Helical" evidence="2">
    <location>
        <begin position="230"/>
        <end position="251"/>
    </location>
</feature>
<evidence type="ECO:0000259" key="3">
    <source>
        <dbReference type="PROSITE" id="PS50850"/>
    </source>
</evidence>
<feature type="transmembrane region" description="Helical" evidence="2">
    <location>
        <begin position="357"/>
        <end position="381"/>
    </location>
</feature>
<feature type="transmembrane region" description="Helical" evidence="2">
    <location>
        <begin position="114"/>
        <end position="136"/>
    </location>
</feature>
<evidence type="ECO:0000256" key="1">
    <source>
        <dbReference type="ARBA" id="ARBA00004141"/>
    </source>
</evidence>
<dbReference type="SUPFAM" id="SSF103473">
    <property type="entry name" value="MFS general substrate transporter"/>
    <property type="match status" value="1"/>
</dbReference>
<protein>
    <submittedName>
        <fullName evidence="4">Slc16a-3</fullName>
    </submittedName>
</protein>
<name>A0A0H3YK65_SCHMD</name>
<dbReference type="PANTHER" id="PTHR11360">
    <property type="entry name" value="MONOCARBOXYLATE TRANSPORTER"/>
    <property type="match status" value="1"/>
</dbReference>
<feature type="transmembrane region" description="Helical" evidence="2">
    <location>
        <begin position="89"/>
        <end position="108"/>
    </location>
</feature>
<keyword evidence="2" id="KW-0812">Transmembrane</keyword>
<dbReference type="Gene3D" id="1.20.1250.20">
    <property type="entry name" value="MFS general substrate transporter like domains"/>
    <property type="match status" value="1"/>
</dbReference>
<accession>A0A0H3YK65</accession>
<dbReference type="PANTHER" id="PTHR11360:SF251">
    <property type="entry name" value="MAJOR FACILITATOR SUPERFAMILY (MFS) PROFILE DOMAIN-CONTAINING PROTEIN"/>
    <property type="match status" value="1"/>
</dbReference>
<proteinExistence type="evidence at transcript level"/>
<feature type="transmembrane region" description="Helical" evidence="2">
    <location>
        <begin position="297"/>
        <end position="315"/>
    </location>
</feature>
<organism evidence="4">
    <name type="scientific">Schmidtea mediterranea</name>
    <name type="common">Freshwater planarian flatworm</name>
    <dbReference type="NCBI Taxonomy" id="79327"/>
    <lineage>
        <taxon>Eukaryota</taxon>
        <taxon>Metazoa</taxon>
        <taxon>Spiralia</taxon>
        <taxon>Lophotrochozoa</taxon>
        <taxon>Platyhelminthes</taxon>
        <taxon>Rhabditophora</taxon>
        <taxon>Seriata</taxon>
        <taxon>Tricladida</taxon>
        <taxon>Continenticola</taxon>
        <taxon>Geoplanoidea</taxon>
        <taxon>Dugesiidae</taxon>
        <taxon>Schmidtea</taxon>
    </lineage>
</organism>
<dbReference type="GO" id="GO:0022857">
    <property type="term" value="F:transmembrane transporter activity"/>
    <property type="evidence" value="ECO:0007669"/>
    <property type="project" value="InterPro"/>
</dbReference>
<dbReference type="OrthoDB" id="10016898at2759"/>
<feature type="transmembrane region" description="Helical" evidence="2">
    <location>
        <begin position="148"/>
        <end position="167"/>
    </location>
</feature>
<feature type="transmembrane region" description="Helical" evidence="2">
    <location>
        <begin position="64"/>
        <end position="82"/>
    </location>
</feature>
<dbReference type="AlphaFoldDB" id="A0A0H3YK65"/>
<feature type="transmembrane region" description="Helical" evidence="2">
    <location>
        <begin position="321"/>
        <end position="345"/>
    </location>
</feature>
<feature type="domain" description="Major facilitator superfamily (MFS) profile" evidence="3">
    <location>
        <begin position="21"/>
        <end position="412"/>
    </location>
</feature>
<dbReference type="PROSITE" id="PS50850">
    <property type="entry name" value="MFS"/>
    <property type="match status" value="1"/>
</dbReference>